<feature type="domain" description="Aminoglycoside phosphotransferase" evidence="1">
    <location>
        <begin position="28"/>
        <end position="221"/>
    </location>
</feature>
<accession>A0A9P7Y6D5</accession>
<dbReference type="InterPro" id="IPR011009">
    <property type="entry name" value="Kinase-like_dom_sf"/>
</dbReference>
<keyword evidence="3" id="KW-1185">Reference proteome</keyword>
<dbReference type="SUPFAM" id="SSF56112">
    <property type="entry name" value="Protein kinase-like (PK-like)"/>
    <property type="match status" value="1"/>
</dbReference>
<protein>
    <recommendedName>
        <fullName evidence="1">Aminoglycoside phosphotransferase domain-containing protein</fullName>
    </recommendedName>
</protein>
<gene>
    <name evidence="2" type="ORF">BJ875DRAFT_528295</name>
</gene>
<name>A0A9P7Y6D5_9HELO</name>
<dbReference type="PANTHER" id="PTHR21310">
    <property type="entry name" value="AMINOGLYCOSIDE PHOSPHOTRANSFERASE-RELATED-RELATED"/>
    <property type="match status" value="1"/>
</dbReference>
<evidence type="ECO:0000259" key="1">
    <source>
        <dbReference type="Pfam" id="PF01636"/>
    </source>
</evidence>
<dbReference type="EMBL" id="MU252041">
    <property type="protein sequence ID" value="KAG9228154.1"/>
    <property type="molecule type" value="Genomic_DNA"/>
</dbReference>
<dbReference type="InterPro" id="IPR051678">
    <property type="entry name" value="AGP_Transferase"/>
</dbReference>
<dbReference type="Pfam" id="PF01636">
    <property type="entry name" value="APH"/>
    <property type="match status" value="1"/>
</dbReference>
<dbReference type="Proteomes" id="UP000824998">
    <property type="component" value="Unassembled WGS sequence"/>
</dbReference>
<dbReference type="AlphaFoldDB" id="A0A9P7Y6D5"/>
<evidence type="ECO:0000313" key="3">
    <source>
        <dbReference type="Proteomes" id="UP000824998"/>
    </source>
</evidence>
<dbReference type="OrthoDB" id="2906425at2759"/>
<comment type="caution">
    <text evidence="2">The sequence shown here is derived from an EMBL/GenBank/DDBJ whole genome shotgun (WGS) entry which is preliminary data.</text>
</comment>
<reference evidence="2" key="1">
    <citation type="journal article" date="2021" name="IMA Fungus">
        <title>Genomic characterization of three marine fungi, including Emericellopsis atlantica sp. nov. with signatures of a generalist lifestyle and marine biomass degradation.</title>
        <authorList>
            <person name="Hagestad O.C."/>
            <person name="Hou L."/>
            <person name="Andersen J.H."/>
            <person name="Hansen E.H."/>
            <person name="Altermark B."/>
            <person name="Li C."/>
            <person name="Kuhnert E."/>
            <person name="Cox R.J."/>
            <person name="Crous P.W."/>
            <person name="Spatafora J.W."/>
            <person name="Lail K."/>
            <person name="Amirebrahimi M."/>
            <person name="Lipzen A."/>
            <person name="Pangilinan J."/>
            <person name="Andreopoulos W."/>
            <person name="Hayes R.D."/>
            <person name="Ng V."/>
            <person name="Grigoriev I.V."/>
            <person name="Jackson S.A."/>
            <person name="Sutton T.D.S."/>
            <person name="Dobson A.D.W."/>
            <person name="Rama T."/>
        </authorList>
    </citation>
    <scope>NUCLEOTIDE SEQUENCE</scope>
    <source>
        <strain evidence="2">TRa018bII</strain>
    </source>
</reference>
<proteinExistence type="predicted"/>
<sequence>MTPPLAAIISEISSTQNNHIKILSGPLKGGSNTVYEIQSEHGDRWCLRIPHDDDAASFATKGAAVLKDAKEKRPALLAPTIVYQTNDYTVMEYLDGEALKSRNTQVLPKKRRQVLLDGLAIFLFSLWTLEETQHTQEYKMTYRKLLQSEVNKGLIRALEGNSAWGDPIYYLHRRVRIDSLIPYPDDGVATVKHRDLNAWNVVVNERGLSDVVDWDTSRFMPAPSAIQHPLFIADIPGWLNDDVPKEMIFKEDRDY</sequence>
<evidence type="ECO:0000313" key="2">
    <source>
        <dbReference type="EMBL" id="KAG9228154.1"/>
    </source>
</evidence>
<dbReference type="PANTHER" id="PTHR21310:SF15">
    <property type="entry name" value="AMINOGLYCOSIDE PHOSPHOTRANSFERASE DOMAIN-CONTAINING PROTEIN"/>
    <property type="match status" value="1"/>
</dbReference>
<dbReference type="InterPro" id="IPR002575">
    <property type="entry name" value="Aminoglycoside_PTrfase"/>
</dbReference>
<organism evidence="2 3">
    <name type="scientific">Amylocarpus encephaloides</name>
    <dbReference type="NCBI Taxonomy" id="45428"/>
    <lineage>
        <taxon>Eukaryota</taxon>
        <taxon>Fungi</taxon>
        <taxon>Dikarya</taxon>
        <taxon>Ascomycota</taxon>
        <taxon>Pezizomycotina</taxon>
        <taxon>Leotiomycetes</taxon>
        <taxon>Helotiales</taxon>
        <taxon>Helotiales incertae sedis</taxon>
        <taxon>Amylocarpus</taxon>
    </lineage>
</organism>